<dbReference type="PANTHER" id="PTHR33337:SF40">
    <property type="entry name" value="CENP-V_GFA DOMAIN-CONTAINING PROTEIN-RELATED"/>
    <property type="match status" value="1"/>
</dbReference>
<dbReference type="EMBL" id="WXYQ01000007">
    <property type="protein sequence ID" value="NBG96236.1"/>
    <property type="molecule type" value="Genomic_DNA"/>
</dbReference>
<dbReference type="InterPro" id="IPR011057">
    <property type="entry name" value="Mss4-like_sf"/>
</dbReference>
<organism evidence="6 7">
    <name type="scientific">Pyruvatibacter mobilis</name>
    <dbReference type="NCBI Taxonomy" id="1712261"/>
    <lineage>
        <taxon>Bacteria</taxon>
        <taxon>Pseudomonadati</taxon>
        <taxon>Pseudomonadota</taxon>
        <taxon>Alphaproteobacteria</taxon>
        <taxon>Hyphomicrobiales</taxon>
        <taxon>Parvibaculaceae</taxon>
        <taxon>Pyruvatibacter</taxon>
    </lineage>
</organism>
<dbReference type="GO" id="GO:0016846">
    <property type="term" value="F:carbon-sulfur lyase activity"/>
    <property type="evidence" value="ECO:0007669"/>
    <property type="project" value="InterPro"/>
</dbReference>
<proteinExistence type="inferred from homology"/>
<dbReference type="OrthoDB" id="9807246at2"/>
<dbReference type="Proteomes" id="UP000470384">
    <property type="component" value="Unassembled WGS sequence"/>
</dbReference>
<comment type="caution">
    <text evidence="6">The sequence shown here is derived from an EMBL/GenBank/DDBJ whole genome shotgun (WGS) entry which is preliminary data.</text>
</comment>
<dbReference type="AlphaFoldDB" id="A0A845QDE0"/>
<dbReference type="GeneID" id="300655385"/>
<name>A0A845QDE0_9HYPH</name>
<evidence type="ECO:0000256" key="2">
    <source>
        <dbReference type="ARBA" id="ARBA00022723"/>
    </source>
</evidence>
<keyword evidence="2" id="KW-0479">Metal-binding</keyword>
<protein>
    <submittedName>
        <fullName evidence="6">GFA family protein</fullName>
    </submittedName>
</protein>
<comment type="similarity">
    <text evidence="1">Belongs to the Gfa family.</text>
</comment>
<dbReference type="GO" id="GO:0046872">
    <property type="term" value="F:metal ion binding"/>
    <property type="evidence" value="ECO:0007669"/>
    <property type="project" value="UniProtKB-KW"/>
</dbReference>
<dbReference type="SUPFAM" id="SSF51316">
    <property type="entry name" value="Mss4-like"/>
    <property type="match status" value="1"/>
</dbReference>
<dbReference type="RefSeq" id="WP_027840788.1">
    <property type="nucleotide sequence ID" value="NZ_BMHN01000001.1"/>
</dbReference>
<evidence type="ECO:0000313" key="7">
    <source>
        <dbReference type="Proteomes" id="UP000470384"/>
    </source>
</evidence>
<keyword evidence="4" id="KW-0456">Lyase</keyword>
<gene>
    <name evidence="6" type="ORF">GTQ45_10880</name>
</gene>
<keyword evidence="3" id="KW-0862">Zinc</keyword>
<dbReference type="InterPro" id="IPR006913">
    <property type="entry name" value="CENP-V/GFA"/>
</dbReference>
<dbReference type="PANTHER" id="PTHR33337">
    <property type="entry name" value="GFA DOMAIN-CONTAINING PROTEIN"/>
    <property type="match status" value="1"/>
</dbReference>
<evidence type="ECO:0000256" key="4">
    <source>
        <dbReference type="ARBA" id="ARBA00023239"/>
    </source>
</evidence>
<evidence type="ECO:0000259" key="5">
    <source>
        <dbReference type="PROSITE" id="PS51891"/>
    </source>
</evidence>
<dbReference type="PROSITE" id="PS51891">
    <property type="entry name" value="CENP_V_GFA"/>
    <property type="match status" value="1"/>
</dbReference>
<evidence type="ECO:0000256" key="3">
    <source>
        <dbReference type="ARBA" id="ARBA00022833"/>
    </source>
</evidence>
<evidence type="ECO:0000256" key="1">
    <source>
        <dbReference type="ARBA" id="ARBA00005495"/>
    </source>
</evidence>
<feature type="domain" description="CENP-V/GFA" evidence="5">
    <location>
        <begin position="2"/>
        <end position="107"/>
    </location>
</feature>
<dbReference type="Pfam" id="PF04828">
    <property type="entry name" value="GFA"/>
    <property type="match status" value="1"/>
</dbReference>
<reference evidence="6 7" key="1">
    <citation type="journal article" date="2016" name="Int. J. Syst. Evol. Microbiol.">
        <title>Pyruvatibacter mobilis gen. nov., sp. nov., a marine bacterium from the culture broth of Picochlorum sp. 122.</title>
        <authorList>
            <person name="Wang G."/>
            <person name="Tang M."/>
            <person name="Wu H."/>
            <person name="Dai S."/>
            <person name="Li T."/>
            <person name="Chen C."/>
            <person name="He H."/>
            <person name="Fan J."/>
            <person name="Xiang W."/>
            <person name="Li X."/>
        </authorList>
    </citation>
    <scope>NUCLEOTIDE SEQUENCE [LARGE SCALE GENOMIC DNA]</scope>
    <source>
        <strain evidence="6 7">GYP-11</strain>
    </source>
</reference>
<dbReference type="Gene3D" id="3.90.1590.10">
    <property type="entry name" value="glutathione-dependent formaldehyde- activating enzyme (gfa)"/>
    <property type="match status" value="1"/>
</dbReference>
<evidence type="ECO:0000313" key="6">
    <source>
        <dbReference type="EMBL" id="NBG96236.1"/>
    </source>
</evidence>
<accession>A0A845QDE0</accession>
<keyword evidence="7" id="KW-1185">Reference proteome</keyword>
<sequence length="132" mass="14465">MIEGSCCCGAVRFELANPPSMMGMCHCSRCRKVGASAMVFIKKDDLTWVSGRDNVAVYAPEAPYKYARCFCKTCGTSLGEILSEEDSFPISAHTLDTPLEITNTFHEFVAEKPTWSQIGDDAKQFDGHPTAS</sequence>